<dbReference type="EMBL" id="BMIW01000011">
    <property type="protein sequence ID" value="GGF98140.1"/>
    <property type="molecule type" value="Genomic_DNA"/>
</dbReference>
<comment type="caution">
    <text evidence="1">The sequence shown here is derived from an EMBL/GenBank/DDBJ whole genome shotgun (WGS) entry which is preliminary data.</text>
</comment>
<protein>
    <recommendedName>
        <fullName evidence="3">DUF2877 domain-containing protein</fullName>
    </recommendedName>
</protein>
<gene>
    <name evidence="1" type="ORF">GCM10010913_19890</name>
</gene>
<organism evidence="1 2">
    <name type="scientific">Paenibacillus aceti</name>
    <dbReference type="NCBI Taxonomy" id="1820010"/>
    <lineage>
        <taxon>Bacteria</taxon>
        <taxon>Bacillati</taxon>
        <taxon>Bacillota</taxon>
        <taxon>Bacilli</taxon>
        <taxon>Bacillales</taxon>
        <taxon>Paenibacillaceae</taxon>
        <taxon>Paenibacillus</taxon>
    </lineage>
</organism>
<name>A0ABQ1VV61_9BACL</name>
<sequence>MGDGLIFIGGMKNGQLPFGIHLDDEQVPQLIALLHQGDAVLYDRVMSSLFFSSFCIKLDRPRAYDSTIGLAEVQPEALLSSLGVFASEIGAYRRPTGTGIQVEHFTECILVRSYASCSDHEHKAIQLMNSVQMQSLSLIDETLRYWMGRGNGLTPSGDDMLTGILAGDAITGICSDRFRQHLSELIELEALTTDISREYLRYALKGQFSSVVSNVLHALALGDTGNLMKRTRELLSVGHSSGLDTAFGILLGMLTIGRNPIWHKKS</sequence>
<evidence type="ECO:0000313" key="2">
    <source>
        <dbReference type="Proteomes" id="UP000608420"/>
    </source>
</evidence>
<keyword evidence="2" id="KW-1185">Reference proteome</keyword>
<dbReference type="Proteomes" id="UP000608420">
    <property type="component" value="Unassembled WGS sequence"/>
</dbReference>
<dbReference type="RefSeq" id="WP_229716960.1">
    <property type="nucleotide sequence ID" value="NZ_BMIW01000011.1"/>
</dbReference>
<dbReference type="InterPro" id="IPR021530">
    <property type="entry name" value="AllH-like"/>
</dbReference>
<dbReference type="Pfam" id="PF11392">
    <property type="entry name" value="AllH"/>
    <property type="match status" value="1"/>
</dbReference>
<accession>A0ABQ1VV61</accession>
<reference evidence="2" key="1">
    <citation type="journal article" date="2019" name="Int. J. Syst. Evol. Microbiol.">
        <title>The Global Catalogue of Microorganisms (GCM) 10K type strain sequencing project: providing services to taxonomists for standard genome sequencing and annotation.</title>
        <authorList>
            <consortium name="The Broad Institute Genomics Platform"/>
            <consortium name="The Broad Institute Genome Sequencing Center for Infectious Disease"/>
            <person name="Wu L."/>
            <person name="Ma J."/>
        </authorList>
    </citation>
    <scope>NUCLEOTIDE SEQUENCE [LARGE SCALE GENOMIC DNA]</scope>
    <source>
        <strain evidence="2">CGMCC 1.15420</strain>
    </source>
</reference>
<evidence type="ECO:0000313" key="1">
    <source>
        <dbReference type="EMBL" id="GGF98140.1"/>
    </source>
</evidence>
<proteinExistence type="predicted"/>
<evidence type="ECO:0008006" key="3">
    <source>
        <dbReference type="Google" id="ProtNLM"/>
    </source>
</evidence>